<gene>
    <name evidence="3" type="ORF">EDD18DRAFT_1385960</name>
</gene>
<reference evidence="3" key="1">
    <citation type="submission" date="2023-06" db="EMBL/GenBank/DDBJ databases">
        <authorList>
            <consortium name="Lawrence Berkeley National Laboratory"/>
            <person name="Ahrendt S."/>
            <person name="Sahu N."/>
            <person name="Indic B."/>
            <person name="Wong-Bajracharya J."/>
            <person name="Merenyi Z."/>
            <person name="Ke H.-M."/>
            <person name="Monk M."/>
            <person name="Kocsube S."/>
            <person name="Drula E."/>
            <person name="Lipzen A."/>
            <person name="Balint B."/>
            <person name="Henrissat B."/>
            <person name="Andreopoulos B."/>
            <person name="Martin F.M."/>
            <person name="Harder C.B."/>
            <person name="Rigling D."/>
            <person name="Ford K.L."/>
            <person name="Foster G.D."/>
            <person name="Pangilinan J."/>
            <person name="Papanicolaou A."/>
            <person name="Barry K."/>
            <person name="LaButti K."/>
            <person name="Viragh M."/>
            <person name="Koriabine M."/>
            <person name="Yan M."/>
            <person name="Riley R."/>
            <person name="Champramary S."/>
            <person name="Plett K.L."/>
            <person name="Tsai I.J."/>
            <person name="Slot J."/>
            <person name="Sipos G."/>
            <person name="Plett J."/>
            <person name="Nagy L.G."/>
            <person name="Grigoriev I.V."/>
        </authorList>
    </citation>
    <scope>NUCLEOTIDE SEQUENCE</scope>
    <source>
        <strain evidence="3">HWK02</strain>
    </source>
</reference>
<evidence type="ECO:0000256" key="1">
    <source>
        <dbReference type="SAM" id="MobiDB-lite"/>
    </source>
</evidence>
<protein>
    <recommendedName>
        <fullName evidence="5">Transmembrane protein</fullName>
    </recommendedName>
</protein>
<feature type="region of interest" description="Disordered" evidence="1">
    <location>
        <begin position="241"/>
        <end position="274"/>
    </location>
</feature>
<comment type="caution">
    <text evidence="3">The sequence shown here is derived from an EMBL/GenBank/DDBJ whole genome shotgun (WGS) entry which is preliminary data.</text>
</comment>
<name>A0AA39Q7S7_9AGAR</name>
<dbReference type="AlphaFoldDB" id="A0AA39Q7S7"/>
<dbReference type="Proteomes" id="UP001175228">
    <property type="component" value="Unassembled WGS sequence"/>
</dbReference>
<keyword evidence="2" id="KW-1133">Transmembrane helix</keyword>
<dbReference type="Gene3D" id="2.60.120.260">
    <property type="entry name" value="Galactose-binding domain-like"/>
    <property type="match status" value="1"/>
</dbReference>
<keyword evidence="2" id="KW-0472">Membrane</keyword>
<evidence type="ECO:0008006" key="5">
    <source>
        <dbReference type="Google" id="ProtNLM"/>
    </source>
</evidence>
<accession>A0AA39Q7S7</accession>
<evidence type="ECO:0000313" key="3">
    <source>
        <dbReference type="EMBL" id="KAK0496744.1"/>
    </source>
</evidence>
<keyword evidence="2" id="KW-0812">Transmembrane</keyword>
<evidence type="ECO:0000313" key="4">
    <source>
        <dbReference type="Proteomes" id="UP001175228"/>
    </source>
</evidence>
<feature type="transmembrane region" description="Helical" evidence="2">
    <location>
        <begin position="188"/>
        <end position="212"/>
    </location>
</feature>
<keyword evidence="4" id="KW-1185">Reference proteome</keyword>
<sequence>MSAAIHGRLVNVTIDDQSPSLFYSNLWKNGDSCTDCLAAPISSQTMYGTWHDSTYDADTKTSPYPMHNVSISFNGSVIYVICIVPKTPGSVIGSSDMSFYIDGDLVGNFVNDPSPGERGFVYNYTVYSNTSIPPGQHRFTLQNGRVGGASSTITLLDAIVYSYDDGQPDHNSSDIGTTTTDTSTVRNIGFIIGFALAGALAMFLGVIAFILYRRHRKHTSEPNHSHPPIMPFFLADPQTQTSADRRISLSPRPLDVSHSHTGSEAPPSYELATD</sequence>
<organism evidence="3 4">
    <name type="scientific">Armillaria luteobubalina</name>
    <dbReference type="NCBI Taxonomy" id="153913"/>
    <lineage>
        <taxon>Eukaryota</taxon>
        <taxon>Fungi</taxon>
        <taxon>Dikarya</taxon>
        <taxon>Basidiomycota</taxon>
        <taxon>Agaricomycotina</taxon>
        <taxon>Agaricomycetes</taxon>
        <taxon>Agaricomycetidae</taxon>
        <taxon>Agaricales</taxon>
        <taxon>Marasmiineae</taxon>
        <taxon>Physalacriaceae</taxon>
        <taxon>Armillaria</taxon>
    </lineage>
</organism>
<proteinExistence type="predicted"/>
<dbReference type="EMBL" id="JAUEPU010000014">
    <property type="protein sequence ID" value="KAK0496744.1"/>
    <property type="molecule type" value="Genomic_DNA"/>
</dbReference>
<evidence type="ECO:0000256" key="2">
    <source>
        <dbReference type="SAM" id="Phobius"/>
    </source>
</evidence>